<dbReference type="AlphaFoldDB" id="A0AAV6TER2"/>
<keyword evidence="2" id="KW-1185">Reference proteome</keyword>
<dbReference type="EMBL" id="JAFNEN010005658">
    <property type="protein sequence ID" value="KAG8166304.1"/>
    <property type="molecule type" value="Genomic_DNA"/>
</dbReference>
<organism evidence="1 2">
    <name type="scientific">Oedothorax gibbosus</name>
    <dbReference type="NCBI Taxonomy" id="931172"/>
    <lineage>
        <taxon>Eukaryota</taxon>
        <taxon>Metazoa</taxon>
        <taxon>Ecdysozoa</taxon>
        <taxon>Arthropoda</taxon>
        <taxon>Chelicerata</taxon>
        <taxon>Arachnida</taxon>
        <taxon>Araneae</taxon>
        <taxon>Araneomorphae</taxon>
        <taxon>Entelegynae</taxon>
        <taxon>Araneoidea</taxon>
        <taxon>Linyphiidae</taxon>
        <taxon>Erigoninae</taxon>
        <taxon>Oedothorax</taxon>
    </lineage>
</organism>
<accession>A0AAV6TER2</accession>
<reference evidence="1 2" key="1">
    <citation type="journal article" date="2022" name="Nat. Ecol. Evol.">
        <title>A masculinizing supergene underlies an exaggerated male reproductive morph in a spider.</title>
        <authorList>
            <person name="Hendrickx F."/>
            <person name="De Corte Z."/>
            <person name="Sonet G."/>
            <person name="Van Belleghem S.M."/>
            <person name="Kostlbacher S."/>
            <person name="Vangestel C."/>
        </authorList>
    </citation>
    <scope>NUCLEOTIDE SEQUENCE [LARGE SCALE GENOMIC DNA]</scope>
    <source>
        <strain evidence="1">W744_W776</strain>
    </source>
</reference>
<comment type="caution">
    <text evidence="1">The sequence shown here is derived from an EMBL/GenBank/DDBJ whole genome shotgun (WGS) entry which is preliminary data.</text>
</comment>
<sequence length="80" mass="8922">MGVRIPALHDMKAVDRRQDGEASPVPLFGDAETGRCGMEPNARLRRPIARRSWNAHERLLVASHTVDDGHGSRKILLRSL</sequence>
<name>A0AAV6TER2_9ARAC</name>
<evidence type="ECO:0000313" key="2">
    <source>
        <dbReference type="Proteomes" id="UP000827092"/>
    </source>
</evidence>
<dbReference type="Proteomes" id="UP000827092">
    <property type="component" value="Unassembled WGS sequence"/>
</dbReference>
<evidence type="ECO:0000313" key="1">
    <source>
        <dbReference type="EMBL" id="KAG8166304.1"/>
    </source>
</evidence>
<gene>
    <name evidence="1" type="ORF">JTE90_020882</name>
</gene>
<proteinExistence type="predicted"/>
<protein>
    <submittedName>
        <fullName evidence="1">Uncharacterized protein</fullName>
    </submittedName>
</protein>